<organism evidence="2">
    <name type="scientific">bioreactor metagenome</name>
    <dbReference type="NCBI Taxonomy" id="1076179"/>
    <lineage>
        <taxon>unclassified sequences</taxon>
        <taxon>metagenomes</taxon>
        <taxon>ecological metagenomes</taxon>
    </lineage>
</organism>
<evidence type="ECO:0000313" key="2">
    <source>
        <dbReference type="EMBL" id="MPM17304.1"/>
    </source>
</evidence>
<proteinExistence type="predicted"/>
<sequence>MAQKSSAQLSQEAQLAIRDARQALAEAQRLREERGVPAENARAYLEGQLNEQQLAEVHAAFQADMDEVHLNVEHSGAPNRSASRATAARRNRQIV</sequence>
<accession>A0A644XT52</accession>
<protein>
    <submittedName>
        <fullName evidence="2">Uncharacterized protein</fullName>
    </submittedName>
</protein>
<evidence type="ECO:0000256" key="1">
    <source>
        <dbReference type="SAM" id="MobiDB-lite"/>
    </source>
</evidence>
<dbReference type="AlphaFoldDB" id="A0A644XT52"/>
<feature type="compositionally biased region" description="Low complexity" evidence="1">
    <location>
        <begin position="77"/>
        <end position="86"/>
    </location>
</feature>
<reference evidence="2" key="1">
    <citation type="submission" date="2019-08" db="EMBL/GenBank/DDBJ databases">
        <authorList>
            <person name="Kucharzyk K."/>
            <person name="Murdoch R.W."/>
            <person name="Higgins S."/>
            <person name="Loffler F."/>
        </authorList>
    </citation>
    <scope>NUCLEOTIDE SEQUENCE</scope>
</reference>
<comment type="caution">
    <text evidence="2">The sequence shown here is derived from an EMBL/GenBank/DDBJ whole genome shotgun (WGS) entry which is preliminary data.</text>
</comment>
<name>A0A644XT52_9ZZZZ</name>
<feature type="region of interest" description="Disordered" evidence="1">
    <location>
        <begin position="73"/>
        <end position="95"/>
    </location>
</feature>
<dbReference type="EMBL" id="VSSQ01002771">
    <property type="protein sequence ID" value="MPM17304.1"/>
    <property type="molecule type" value="Genomic_DNA"/>
</dbReference>
<gene>
    <name evidence="2" type="ORF">SDC9_63692</name>
</gene>